<keyword evidence="6" id="KW-0119">Carbohydrate metabolism</keyword>
<protein>
    <submittedName>
        <fullName evidence="9">Hydroxyacid dehydrogenase</fullName>
    </submittedName>
</protein>
<evidence type="ECO:0000259" key="7">
    <source>
        <dbReference type="Pfam" id="PF07005"/>
    </source>
</evidence>
<dbReference type="InterPro" id="IPR010737">
    <property type="entry name" value="4-carb_acid_sugar_kinase_N"/>
</dbReference>
<dbReference type="InterPro" id="IPR042213">
    <property type="entry name" value="NBD_C_sf"/>
</dbReference>
<dbReference type="Proteomes" id="UP000461768">
    <property type="component" value="Unassembled WGS sequence"/>
</dbReference>
<comment type="similarity">
    <text evidence="1">Belongs to the four-carbon acid sugar kinase family.</text>
</comment>
<keyword evidence="5" id="KW-0067">ATP-binding</keyword>
<evidence type="ECO:0000256" key="2">
    <source>
        <dbReference type="ARBA" id="ARBA00022679"/>
    </source>
</evidence>
<keyword evidence="10" id="KW-1185">Reference proteome</keyword>
<dbReference type="EMBL" id="WAGX01000003">
    <property type="protein sequence ID" value="KAB1440757.1"/>
    <property type="molecule type" value="Genomic_DNA"/>
</dbReference>
<dbReference type="InterPro" id="IPR037051">
    <property type="entry name" value="4-carb_acid_sugar_kinase_N_sf"/>
</dbReference>
<reference evidence="9 10" key="1">
    <citation type="submission" date="2019-09" db="EMBL/GenBank/DDBJ databases">
        <authorList>
            <person name="Valk L.C."/>
        </authorList>
    </citation>
    <scope>NUCLEOTIDE SEQUENCE [LARGE SCALE GENOMIC DNA]</scope>
    <source>
        <strain evidence="9">GalUA</strain>
    </source>
</reference>
<dbReference type="GO" id="GO:0005524">
    <property type="term" value="F:ATP binding"/>
    <property type="evidence" value="ECO:0007669"/>
    <property type="project" value="UniProtKB-KW"/>
</dbReference>
<dbReference type="Gene3D" id="3.40.50.10840">
    <property type="entry name" value="Putative sugar-binding, N-terminal domain"/>
    <property type="match status" value="1"/>
</dbReference>
<organism evidence="9 10">
    <name type="scientific">Candidatus Galacturonatibacter soehngenii</name>
    <dbReference type="NCBI Taxonomy" id="2307010"/>
    <lineage>
        <taxon>Bacteria</taxon>
        <taxon>Bacillati</taxon>
        <taxon>Bacillota</taxon>
        <taxon>Clostridia</taxon>
        <taxon>Lachnospirales</taxon>
        <taxon>Lachnospiraceae</taxon>
        <taxon>Candidatus Galacturonatibacter</taxon>
    </lineage>
</organism>
<evidence type="ECO:0000256" key="1">
    <source>
        <dbReference type="ARBA" id="ARBA00005715"/>
    </source>
</evidence>
<sequence length="490" mass="56030">MHQYKRLSYSQVRKQYDAITSWKINKEEKDWIEKELKNAVDSANYKIVVLDDDPTGVQSIHHVSVFTDWSIKSIEKGFKSLNKMFFILTNSRGLTEEETTKLHKEVAHNTAVVAKKQGIPFLIINRSDSTLRGHFPLETEVLCKQLEEENNWIVDGEILIPFFEAGGRITIENVHYVKYEDELVPANETEFAKDKTFGYENSDLRQYVQEKTNERFQAKDVVTITLQELRGLKLKEIEEKLMQVNQFQKVIVNALEQEDLKVFTIVLYKALAKGKRFLFRTAADFVKAIAHIKDQPLLTKAQMIKSKSNFGGLIVIGSHTKKTTAQFNALKDIKGMYFLEMNTDLVLEGKLDQEVQRVVMQCDEMIEKGRCVVVYTKRQLLILENDTKEKALLRSVEISNAVQKVVGELRQKPSFIIAKGGITSSDIGVKALRVKEAMVLGQVQPGIPVWKTDEESKFPGIPYVIFPGNVGDESTLRNVVLELMEEEAYE</sequence>
<feature type="domain" description="Four-carbon acid sugar kinase N-terminal" evidence="7">
    <location>
        <begin position="47"/>
        <end position="288"/>
    </location>
</feature>
<feature type="domain" description="Four-carbon acid sugar kinase nucleotide binding" evidence="8">
    <location>
        <begin position="313"/>
        <end position="476"/>
    </location>
</feature>
<keyword evidence="2" id="KW-0808">Transferase</keyword>
<proteinExistence type="inferred from homology"/>
<evidence type="ECO:0000259" key="8">
    <source>
        <dbReference type="Pfam" id="PF17042"/>
    </source>
</evidence>
<evidence type="ECO:0000256" key="3">
    <source>
        <dbReference type="ARBA" id="ARBA00022741"/>
    </source>
</evidence>
<evidence type="ECO:0000256" key="6">
    <source>
        <dbReference type="ARBA" id="ARBA00023277"/>
    </source>
</evidence>
<accession>A0A7V7UDP0</accession>
<name>A0A7V7UDP0_9FIRM</name>
<dbReference type="GO" id="GO:0016301">
    <property type="term" value="F:kinase activity"/>
    <property type="evidence" value="ECO:0007669"/>
    <property type="project" value="UniProtKB-KW"/>
</dbReference>
<reference evidence="9 10" key="2">
    <citation type="submission" date="2020-02" db="EMBL/GenBank/DDBJ databases">
        <title>Candidatus Galacturonibacter soehngenii shows hetero-acetogenic catabolism of galacturonic acid but lacks a canonical carbon monoxide dehydrogenase/acetyl-CoA synthase complex.</title>
        <authorList>
            <person name="Diender M."/>
            <person name="Stouten G.R."/>
            <person name="Petersen J.F."/>
            <person name="Nielsen P.H."/>
            <person name="Dueholm M.S."/>
            <person name="Pronk J.T."/>
            <person name="Van Loosdrecht M.C.M."/>
        </authorList>
    </citation>
    <scope>NUCLEOTIDE SEQUENCE [LARGE SCALE GENOMIC DNA]</scope>
    <source>
        <strain evidence="9">GalUA</strain>
    </source>
</reference>
<comment type="caution">
    <text evidence="9">The sequence shown here is derived from an EMBL/GenBank/DDBJ whole genome shotgun (WGS) entry which is preliminary data.</text>
</comment>
<evidence type="ECO:0000313" key="9">
    <source>
        <dbReference type="EMBL" id="KAB1440757.1"/>
    </source>
</evidence>
<dbReference type="Pfam" id="PF07005">
    <property type="entry name" value="SBD_N"/>
    <property type="match status" value="1"/>
</dbReference>
<dbReference type="SUPFAM" id="SSF142764">
    <property type="entry name" value="YgbK-like"/>
    <property type="match status" value="1"/>
</dbReference>
<dbReference type="Pfam" id="PF17042">
    <property type="entry name" value="NBD_C"/>
    <property type="match status" value="1"/>
</dbReference>
<evidence type="ECO:0000256" key="4">
    <source>
        <dbReference type="ARBA" id="ARBA00022777"/>
    </source>
</evidence>
<dbReference type="Gene3D" id="3.40.980.20">
    <property type="entry name" value="Four-carbon acid sugar kinase, nucleotide binding domain"/>
    <property type="match status" value="1"/>
</dbReference>
<evidence type="ECO:0000256" key="5">
    <source>
        <dbReference type="ARBA" id="ARBA00022840"/>
    </source>
</evidence>
<gene>
    <name evidence="9" type="ORF">F7O84_02325</name>
</gene>
<keyword evidence="4" id="KW-0418">Kinase</keyword>
<dbReference type="InterPro" id="IPR031475">
    <property type="entry name" value="NBD_C"/>
</dbReference>
<evidence type="ECO:0000313" key="10">
    <source>
        <dbReference type="Proteomes" id="UP000461768"/>
    </source>
</evidence>
<keyword evidence="3" id="KW-0547">Nucleotide-binding</keyword>
<dbReference type="OrthoDB" id="153193at2"/>
<dbReference type="AlphaFoldDB" id="A0A7V7UDP0"/>